<dbReference type="InterPro" id="IPR036390">
    <property type="entry name" value="WH_DNA-bd_sf"/>
</dbReference>
<keyword evidence="3" id="KW-0804">Transcription</keyword>
<dbReference type="Pfam" id="PF13545">
    <property type="entry name" value="HTH_Crp_2"/>
    <property type="match status" value="1"/>
</dbReference>
<dbReference type="InterPro" id="IPR036388">
    <property type="entry name" value="WH-like_DNA-bd_sf"/>
</dbReference>
<dbReference type="InterPro" id="IPR050397">
    <property type="entry name" value="Env_Response_Regulators"/>
</dbReference>
<keyword evidence="2" id="KW-0238">DNA-binding</keyword>
<dbReference type="Gene3D" id="1.10.10.10">
    <property type="entry name" value="Winged helix-like DNA-binding domain superfamily/Winged helix DNA-binding domain"/>
    <property type="match status" value="1"/>
</dbReference>
<dbReference type="AlphaFoldDB" id="A0A2K8K7E5"/>
<dbReference type="GO" id="GO:0005829">
    <property type="term" value="C:cytosol"/>
    <property type="evidence" value="ECO:0007669"/>
    <property type="project" value="TreeGrafter"/>
</dbReference>
<dbReference type="PROSITE" id="PS50042">
    <property type="entry name" value="CNMP_BINDING_3"/>
    <property type="match status" value="1"/>
</dbReference>
<dbReference type="InterPro" id="IPR014710">
    <property type="entry name" value="RmlC-like_jellyroll"/>
</dbReference>
<evidence type="ECO:0000256" key="1">
    <source>
        <dbReference type="ARBA" id="ARBA00023015"/>
    </source>
</evidence>
<evidence type="ECO:0000259" key="4">
    <source>
        <dbReference type="PROSITE" id="PS50042"/>
    </source>
</evidence>
<dbReference type="EMBL" id="CP024899">
    <property type="protein sequence ID" value="ATX65359.1"/>
    <property type="molecule type" value="Genomic_DNA"/>
</dbReference>
<name>A0A2K8K7E5_9RHOB</name>
<dbReference type="GO" id="GO:0003677">
    <property type="term" value="F:DNA binding"/>
    <property type="evidence" value="ECO:0007669"/>
    <property type="project" value="UniProtKB-KW"/>
</dbReference>
<dbReference type="InterPro" id="IPR012318">
    <property type="entry name" value="HTH_CRP"/>
</dbReference>
<dbReference type="Gene3D" id="2.60.120.10">
    <property type="entry name" value="Jelly Rolls"/>
    <property type="match status" value="1"/>
</dbReference>
<dbReference type="Proteomes" id="UP000228948">
    <property type="component" value="Chromosome"/>
</dbReference>
<protein>
    <submittedName>
        <fullName evidence="5">Crp/Fnr family transcriptional regulator</fullName>
    </submittedName>
</protein>
<organism evidence="5 6">
    <name type="scientific">Roseinatronobacter bogoriensis subsp. barguzinensis</name>
    <dbReference type="NCBI Taxonomy" id="441209"/>
    <lineage>
        <taxon>Bacteria</taxon>
        <taxon>Pseudomonadati</taxon>
        <taxon>Pseudomonadota</taxon>
        <taxon>Alphaproteobacteria</taxon>
        <taxon>Rhodobacterales</taxon>
        <taxon>Paracoccaceae</taxon>
        <taxon>Roseinatronobacter</taxon>
    </lineage>
</organism>
<dbReference type="PANTHER" id="PTHR24567">
    <property type="entry name" value="CRP FAMILY TRANSCRIPTIONAL REGULATORY PROTEIN"/>
    <property type="match status" value="1"/>
</dbReference>
<proteinExistence type="predicted"/>
<dbReference type="SUPFAM" id="SSF46785">
    <property type="entry name" value="Winged helix' DNA-binding domain"/>
    <property type="match status" value="1"/>
</dbReference>
<dbReference type="InterPro" id="IPR018490">
    <property type="entry name" value="cNMP-bd_dom_sf"/>
</dbReference>
<reference evidence="5 6" key="1">
    <citation type="submission" date="2017-11" db="EMBL/GenBank/DDBJ databases">
        <title>Revised Sequence and Annotation of the Rhodobaca barguzinensis strain alga05 Genome.</title>
        <authorList>
            <person name="Kopejtka K."/>
            <person name="Tomasch J.M."/>
            <person name="Bunk B."/>
            <person name="Koblizek M."/>
        </authorList>
    </citation>
    <scope>NUCLEOTIDE SEQUENCE [LARGE SCALE GENOMIC DNA]</scope>
    <source>
        <strain evidence="6">alga05</strain>
    </source>
</reference>
<dbReference type="PANTHER" id="PTHR24567:SF68">
    <property type="entry name" value="DNA-BINDING TRANSCRIPTIONAL DUAL REGULATOR CRP"/>
    <property type="match status" value="1"/>
</dbReference>
<dbReference type="GO" id="GO:0003700">
    <property type="term" value="F:DNA-binding transcription factor activity"/>
    <property type="evidence" value="ECO:0007669"/>
    <property type="project" value="TreeGrafter"/>
</dbReference>
<dbReference type="SMART" id="SM00100">
    <property type="entry name" value="cNMP"/>
    <property type="match status" value="1"/>
</dbReference>
<evidence type="ECO:0000313" key="5">
    <source>
        <dbReference type="EMBL" id="ATX65359.1"/>
    </source>
</evidence>
<dbReference type="STRING" id="441209.GCA_001870665_00032"/>
<accession>A0A2K8K7E5</accession>
<dbReference type="CDD" id="cd00038">
    <property type="entry name" value="CAP_ED"/>
    <property type="match status" value="1"/>
</dbReference>
<dbReference type="SUPFAM" id="SSF51206">
    <property type="entry name" value="cAMP-binding domain-like"/>
    <property type="match status" value="1"/>
</dbReference>
<evidence type="ECO:0000256" key="3">
    <source>
        <dbReference type="ARBA" id="ARBA00023163"/>
    </source>
</evidence>
<dbReference type="InterPro" id="IPR000595">
    <property type="entry name" value="cNMP-bd_dom"/>
</dbReference>
<gene>
    <name evidence="5" type="ORF">BG454_05585</name>
</gene>
<keyword evidence="1" id="KW-0805">Transcription regulation</keyword>
<sequence length="239" mass="26509">MHPCETCTLRKHKLFTDFTPADLEFMKEFRAGEITLRAGEALFHEGDDHPFLYTAREGQGARFKHLANGERQLVNFIFPGDVVGLQAIVSGTAAATAIAASPMVLCRFNKRDLASLFRDNPDRAYALTWIAAMEEHFLGETIATLGQRSAAQRMAWALLKIHKRLAAVGLAPQGVAYFPFKQRDLADALGLSLVHTNKTLAKLRPYVCWDNDSLSIHEVKALAQIALTDLEAPQPRPLL</sequence>
<keyword evidence="6" id="KW-1185">Reference proteome</keyword>
<evidence type="ECO:0000313" key="6">
    <source>
        <dbReference type="Proteomes" id="UP000228948"/>
    </source>
</evidence>
<evidence type="ECO:0000256" key="2">
    <source>
        <dbReference type="ARBA" id="ARBA00023125"/>
    </source>
</evidence>
<dbReference type="Pfam" id="PF00027">
    <property type="entry name" value="cNMP_binding"/>
    <property type="match status" value="1"/>
</dbReference>
<feature type="domain" description="Cyclic nucleotide-binding" evidence="4">
    <location>
        <begin position="14"/>
        <end position="100"/>
    </location>
</feature>
<dbReference type="KEGG" id="rbg:BG454_05585"/>
<dbReference type="OrthoDB" id="7584044at2"/>